<dbReference type="OrthoDB" id="7366154at2"/>
<keyword evidence="8" id="KW-1185">Reference proteome</keyword>
<keyword evidence="4 5" id="KW-0472">Membrane</keyword>
<reference evidence="7 8" key="1">
    <citation type="submission" date="2018-05" db="EMBL/GenBank/DDBJ databases">
        <authorList>
            <person name="Lanie J.A."/>
            <person name="Ng W.-L."/>
            <person name="Kazmierczak K.M."/>
            <person name="Andrzejewski T.M."/>
            <person name="Davidsen T.M."/>
            <person name="Wayne K.J."/>
            <person name="Tettelin H."/>
            <person name="Glass J.I."/>
            <person name="Rusch D."/>
            <person name="Podicherti R."/>
            <person name="Tsui H.-C.T."/>
            <person name="Winkler M.E."/>
        </authorList>
    </citation>
    <scope>NUCLEOTIDE SEQUENCE [LARGE SCALE GENOMIC DNA]</scope>
    <source>
        <strain evidence="7 8">BUT-10</strain>
    </source>
</reference>
<dbReference type="InterPro" id="IPR026264">
    <property type="entry name" value="VirB8/PtlE"/>
</dbReference>
<dbReference type="InterPro" id="IPR032710">
    <property type="entry name" value="NTF2-like_dom_sf"/>
</dbReference>
<evidence type="ECO:0000256" key="3">
    <source>
        <dbReference type="ARBA" id="ARBA00022989"/>
    </source>
</evidence>
<dbReference type="Pfam" id="PF04335">
    <property type="entry name" value="VirB8"/>
    <property type="match status" value="1"/>
</dbReference>
<name>A0A328BKE6_9CAUL</name>
<evidence type="ECO:0000256" key="2">
    <source>
        <dbReference type="ARBA" id="ARBA00022692"/>
    </source>
</evidence>
<evidence type="ECO:0000313" key="8">
    <source>
        <dbReference type="Proteomes" id="UP000249524"/>
    </source>
</evidence>
<accession>A0A328BKE6</accession>
<evidence type="ECO:0000256" key="4">
    <source>
        <dbReference type="ARBA" id="ARBA00023136"/>
    </source>
</evidence>
<keyword evidence="3 5" id="KW-1133">Transmembrane helix</keyword>
<dbReference type="GO" id="GO:0016020">
    <property type="term" value="C:membrane"/>
    <property type="evidence" value="ECO:0007669"/>
    <property type="project" value="UniProtKB-SubCell"/>
</dbReference>
<evidence type="ECO:0000256" key="1">
    <source>
        <dbReference type="ARBA" id="ARBA00004167"/>
    </source>
</evidence>
<proteinExistence type="predicted"/>
<feature type="transmembrane region" description="Helical" evidence="5">
    <location>
        <begin position="33"/>
        <end position="55"/>
    </location>
</feature>
<gene>
    <name evidence="7" type="ORF">DJ019_09165</name>
</gene>
<dbReference type="Proteomes" id="UP000249524">
    <property type="component" value="Unassembled WGS sequence"/>
</dbReference>
<dbReference type="InterPro" id="IPR007430">
    <property type="entry name" value="VirB8"/>
</dbReference>
<dbReference type="RefSeq" id="WP_111275713.1">
    <property type="nucleotide sequence ID" value="NZ_QFYS01000003.1"/>
</dbReference>
<dbReference type="PIRSF" id="PIRSF003299">
    <property type="entry name" value="VirB8_PtlE"/>
    <property type="match status" value="1"/>
</dbReference>
<organism evidence="7 8">
    <name type="scientific">Phenylobacterium kunshanense</name>
    <dbReference type="NCBI Taxonomy" id="1445034"/>
    <lineage>
        <taxon>Bacteria</taxon>
        <taxon>Pseudomonadati</taxon>
        <taxon>Pseudomonadota</taxon>
        <taxon>Alphaproteobacteria</taxon>
        <taxon>Caulobacterales</taxon>
        <taxon>Caulobacteraceae</taxon>
        <taxon>Phenylobacterium</taxon>
    </lineage>
</organism>
<dbReference type="GO" id="GO:0030255">
    <property type="term" value="P:protein secretion by the type IV secretion system"/>
    <property type="evidence" value="ECO:0007669"/>
    <property type="project" value="InterPro"/>
</dbReference>
<keyword evidence="2 5" id="KW-0812">Transmembrane</keyword>
<sequence>MSGVRTPDLRAYLAEARTWDHDRLAAAYRSRRLAWSIASVAALLAGAAVAAIAALTPLKTVEPYVVRVDRATGAVEVLRGLQHDGPARYDEAVTKSFLATYVRAREGWLPQAAEANFRQVSIMSTPDEQQRWALAYRPTNAASPQVTYGPAADVQIAVRAISFVAPGVANVRFHRTVRRGAQVEESDWIATAAYAYTKAPMGESDRLRNPLGFQVSSYRADPEVVR</sequence>
<dbReference type="EMBL" id="QFYS01000003">
    <property type="protein sequence ID" value="RAK66404.1"/>
    <property type="molecule type" value="Genomic_DNA"/>
</dbReference>
<dbReference type="AlphaFoldDB" id="A0A328BKE6"/>
<dbReference type="Gene3D" id="3.10.450.230">
    <property type="entry name" value="VirB8 protein"/>
    <property type="match status" value="1"/>
</dbReference>
<comment type="caution">
    <text evidence="7">The sequence shown here is derived from an EMBL/GenBank/DDBJ whole genome shotgun (WGS) entry which is preliminary data.</text>
</comment>
<dbReference type="CDD" id="cd16424">
    <property type="entry name" value="VirB8"/>
    <property type="match status" value="1"/>
</dbReference>
<feature type="domain" description="Bacterial virulence protein VirB8" evidence="6">
    <location>
        <begin position="16"/>
        <end position="223"/>
    </location>
</feature>
<dbReference type="SUPFAM" id="SSF54427">
    <property type="entry name" value="NTF2-like"/>
    <property type="match status" value="1"/>
</dbReference>
<evidence type="ECO:0000313" key="7">
    <source>
        <dbReference type="EMBL" id="RAK66404.1"/>
    </source>
</evidence>
<comment type="subcellular location">
    <subcellularLocation>
        <location evidence="1">Membrane</location>
        <topology evidence="1">Single-pass membrane protein</topology>
    </subcellularLocation>
</comment>
<evidence type="ECO:0000256" key="5">
    <source>
        <dbReference type="SAM" id="Phobius"/>
    </source>
</evidence>
<protein>
    <submittedName>
        <fullName evidence="7">VirB8 family protein</fullName>
    </submittedName>
</protein>
<evidence type="ECO:0000259" key="6">
    <source>
        <dbReference type="Pfam" id="PF04335"/>
    </source>
</evidence>